<comment type="similarity">
    <text evidence="3 13">Belongs to the class VI-like SAM-binding methyltransferase superfamily. Isoprenylcysteine carboxyl methyltransferase family.</text>
</comment>
<keyword evidence="7 13" id="KW-0949">S-adenosyl-L-methionine</keyword>
<evidence type="ECO:0000256" key="8">
    <source>
        <dbReference type="ARBA" id="ARBA00022692"/>
    </source>
</evidence>
<dbReference type="InterPro" id="IPR007269">
    <property type="entry name" value="ICMT_MeTrfase"/>
</dbReference>
<evidence type="ECO:0000256" key="1">
    <source>
        <dbReference type="ARBA" id="ARBA00001450"/>
    </source>
</evidence>
<evidence type="ECO:0000256" key="6">
    <source>
        <dbReference type="ARBA" id="ARBA00022679"/>
    </source>
</evidence>
<evidence type="ECO:0000256" key="4">
    <source>
        <dbReference type="ARBA" id="ARBA00012151"/>
    </source>
</evidence>
<dbReference type="Pfam" id="PF04140">
    <property type="entry name" value="ICMT"/>
    <property type="match status" value="1"/>
</dbReference>
<dbReference type="OrthoDB" id="422086at2759"/>
<comment type="function">
    <text evidence="11">Catalyzes the post-translational methylation of isoprenylated C-terminal cysteine residues.</text>
</comment>
<evidence type="ECO:0000256" key="10">
    <source>
        <dbReference type="ARBA" id="ARBA00023136"/>
    </source>
</evidence>
<proteinExistence type="inferred from homology"/>
<feature type="transmembrane region" description="Helical" evidence="13">
    <location>
        <begin position="159"/>
        <end position="182"/>
    </location>
</feature>
<name>A0A2T7PTC2_POMCA</name>
<reference evidence="14 15" key="1">
    <citation type="submission" date="2018-04" db="EMBL/GenBank/DDBJ databases">
        <title>The genome of golden apple snail Pomacea canaliculata provides insight into stress tolerance and invasive adaptation.</title>
        <authorList>
            <person name="Liu C."/>
            <person name="Liu B."/>
            <person name="Ren Y."/>
            <person name="Zhang Y."/>
            <person name="Wang H."/>
            <person name="Li S."/>
            <person name="Jiang F."/>
            <person name="Yin L."/>
            <person name="Zhang G."/>
            <person name="Qian W."/>
            <person name="Fan W."/>
        </authorList>
    </citation>
    <scope>NUCLEOTIDE SEQUENCE [LARGE SCALE GENOMIC DNA]</scope>
    <source>
        <strain evidence="14">SZHN2017</strain>
        <tissue evidence="14">Muscle</tissue>
    </source>
</reference>
<comment type="catalytic activity">
    <reaction evidence="1 13">
        <text>[protein]-C-terminal S-[(2E,6E)-farnesyl]-L-cysteine + S-adenosyl-L-methionine = [protein]-C-terminal S-[(2E,6E)-farnesyl]-L-cysteine methyl ester + S-adenosyl-L-homocysteine</text>
        <dbReference type="Rhea" id="RHEA:21672"/>
        <dbReference type="Rhea" id="RHEA-COMP:12125"/>
        <dbReference type="Rhea" id="RHEA-COMP:12126"/>
        <dbReference type="ChEBI" id="CHEBI:57856"/>
        <dbReference type="ChEBI" id="CHEBI:59789"/>
        <dbReference type="ChEBI" id="CHEBI:90510"/>
        <dbReference type="ChEBI" id="CHEBI:90511"/>
        <dbReference type="EC" id="2.1.1.100"/>
    </reaction>
</comment>
<evidence type="ECO:0000256" key="7">
    <source>
        <dbReference type="ARBA" id="ARBA00022691"/>
    </source>
</evidence>
<dbReference type="PANTHER" id="PTHR12714">
    <property type="entry name" value="PROTEIN-S ISOPRENYLCYSTEINE O-METHYLTRANSFERASE"/>
    <property type="match status" value="1"/>
</dbReference>
<gene>
    <name evidence="14" type="ORF">C0Q70_03657</name>
</gene>
<keyword evidence="6" id="KW-0808">Transferase</keyword>
<keyword evidence="9 13" id="KW-1133">Transmembrane helix</keyword>
<dbReference type="EMBL" id="PZQS01000002">
    <property type="protein sequence ID" value="PVD36671.1"/>
    <property type="molecule type" value="Genomic_DNA"/>
</dbReference>
<keyword evidence="8 13" id="KW-0812">Transmembrane</keyword>
<evidence type="ECO:0000256" key="11">
    <source>
        <dbReference type="ARBA" id="ARBA00023572"/>
    </source>
</evidence>
<keyword evidence="15" id="KW-1185">Reference proteome</keyword>
<evidence type="ECO:0000256" key="2">
    <source>
        <dbReference type="ARBA" id="ARBA00004141"/>
    </source>
</evidence>
<dbReference type="Gene3D" id="1.20.120.1630">
    <property type="match status" value="1"/>
</dbReference>
<dbReference type="InterPro" id="IPR025770">
    <property type="entry name" value="PPMT_MeTrfase"/>
</dbReference>
<evidence type="ECO:0000256" key="9">
    <source>
        <dbReference type="ARBA" id="ARBA00022989"/>
    </source>
</evidence>
<dbReference type="EC" id="2.1.1.100" evidence="4 13"/>
<dbReference type="Proteomes" id="UP000245119">
    <property type="component" value="Linkage Group LG2"/>
</dbReference>
<keyword evidence="10 13" id="KW-0472">Membrane</keyword>
<dbReference type="GO" id="GO:0005789">
    <property type="term" value="C:endoplasmic reticulum membrane"/>
    <property type="evidence" value="ECO:0007669"/>
    <property type="project" value="UniProtKB-SubCell"/>
</dbReference>
<evidence type="ECO:0000256" key="3">
    <source>
        <dbReference type="ARBA" id="ARBA00009140"/>
    </source>
</evidence>
<evidence type="ECO:0000313" key="15">
    <source>
        <dbReference type="Proteomes" id="UP000245119"/>
    </source>
</evidence>
<dbReference type="AlphaFoldDB" id="A0A2T7PTC2"/>
<accession>A0A2T7PTC2</accession>
<dbReference type="GO" id="GO:0032259">
    <property type="term" value="P:methylation"/>
    <property type="evidence" value="ECO:0007669"/>
    <property type="project" value="UniProtKB-KW"/>
</dbReference>
<organism evidence="14 15">
    <name type="scientific">Pomacea canaliculata</name>
    <name type="common">Golden apple snail</name>
    <dbReference type="NCBI Taxonomy" id="400727"/>
    <lineage>
        <taxon>Eukaryota</taxon>
        <taxon>Metazoa</taxon>
        <taxon>Spiralia</taxon>
        <taxon>Lophotrochozoa</taxon>
        <taxon>Mollusca</taxon>
        <taxon>Gastropoda</taxon>
        <taxon>Caenogastropoda</taxon>
        <taxon>Architaenioglossa</taxon>
        <taxon>Ampullarioidea</taxon>
        <taxon>Ampullariidae</taxon>
        <taxon>Pomacea</taxon>
    </lineage>
</organism>
<dbReference type="GO" id="GO:0004671">
    <property type="term" value="F:protein C-terminal S-isoprenylcysteine carboxyl O-methyltransferase activity"/>
    <property type="evidence" value="ECO:0007669"/>
    <property type="project" value="UniProtKB-EC"/>
</dbReference>
<comment type="subcellular location">
    <subcellularLocation>
        <location evidence="13">Endoplasmic reticulum membrane</location>
        <topology evidence="13">Multi-pass membrane protein</topology>
    </subcellularLocation>
    <subcellularLocation>
        <location evidence="2">Membrane</location>
        <topology evidence="2">Multi-pass membrane protein</topology>
    </subcellularLocation>
</comment>
<keyword evidence="5 13" id="KW-0489">Methyltransferase</keyword>
<evidence type="ECO:0000256" key="5">
    <source>
        <dbReference type="ARBA" id="ARBA00022603"/>
    </source>
</evidence>
<evidence type="ECO:0000256" key="13">
    <source>
        <dbReference type="RuleBase" id="RU362022"/>
    </source>
</evidence>
<keyword evidence="13" id="KW-0256">Endoplasmic reticulum</keyword>
<dbReference type="PANTHER" id="PTHR12714:SF9">
    <property type="entry name" value="PROTEIN-S-ISOPRENYLCYSTEINE O-METHYLTRANSFERASE"/>
    <property type="match status" value="1"/>
</dbReference>
<evidence type="ECO:0000256" key="12">
    <source>
        <dbReference type="ARBA" id="ARBA00023656"/>
    </source>
</evidence>
<dbReference type="STRING" id="400727.A0A2T7PTC2"/>
<evidence type="ECO:0000313" key="14">
    <source>
        <dbReference type="EMBL" id="PVD36671.1"/>
    </source>
</evidence>
<comment type="caution">
    <text evidence="14">The sequence shown here is derived from an EMBL/GenBank/DDBJ whole genome shotgun (WGS) entry which is preliminary data.</text>
</comment>
<dbReference type="PROSITE" id="PS51564">
    <property type="entry name" value="SAM_ICMT"/>
    <property type="match status" value="1"/>
</dbReference>
<comment type="caution">
    <text evidence="13">Lacks conserved residue(s) required for the propagation of feature annotation.</text>
</comment>
<protein>
    <recommendedName>
        <fullName evidence="12 13">Protein-S-isoprenylcysteine O-methyltransferase</fullName>
        <ecNumber evidence="4 13">2.1.1.100</ecNumber>
    </recommendedName>
</protein>
<sequence length="227" mass="26219">MAFTRLAQVVVRSGNLGLAFAAGLLLSFSGVSWATFGWYLTVISFFHWSEYFFTATTNPRSLTLESFLLDHSREYELAVVASCTEYFLEWFIYPEMKQITILSVVGLLLTLGGEALRKISMVTAGISFNHYVQRTKHSDHHLVTSGVYSLFRHPSYVGWFWWSVGTQIMLLNPLCMVGYAVVSWRFFNERIYDEERHLLNFFGEDYLNYQRLTPTGLPFIKGFRVPL</sequence>